<reference evidence="10 11" key="1">
    <citation type="submission" date="2019-09" db="EMBL/GenBank/DDBJ databases">
        <authorList>
            <person name="Valk L.C."/>
        </authorList>
    </citation>
    <scope>NUCLEOTIDE SEQUENCE [LARGE SCALE GENOMIC DNA]</scope>
    <source>
        <strain evidence="10">GalUA</strain>
    </source>
</reference>
<dbReference type="InterPro" id="IPR041796">
    <property type="entry name" value="Mre11_N"/>
</dbReference>
<dbReference type="AlphaFoldDB" id="A0A7V7UFD3"/>
<accession>A0A7V7UFD3</accession>
<dbReference type="PANTHER" id="PTHR30337:SF0">
    <property type="entry name" value="NUCLEASE SBCCD SUBUNIT D"/>
    <property type="match status" value="1"/>
</dbReference>
<dbReference type="CDD" id="cd00840">
    <property type="entry name" value="MPP_Mre11_N"/>
    <property type="match status" value="1"/>
</dbReference>
<evidence type="ECO:0000256" key="2">
    <source>
        <dbReference type="ARBA" id="ARBA00011322"/>
    </source>
</evidence>
<dbReference type="EMBL" id="WAGX01000006">
    <property type="protein sequence ID" value="KAB1436560.1"/>
    <property type="molecule type" value="Genomic_DNA"/>
</dbReference>
<evidence type="ECO:0000313" key="10">
    <source>
        <dbReference type="EMBL" id="KAB1436560.1"/>
    </source>
</evidence>
<dbReference type="InterPro" id="IPR029052">
    <property type="entry name" value="Metallo-depent_PP-like"/>
</dbReference>
<dbReference type="Gene3D" id="3.60.21.10">
    <property type="match status" value="1"/>
</dbReference>
<dbReference type="GO" id="GO:0004519">
    <property type="term" value="F:endonuclease activity"/>
    <property type="evidence" value="ECO:0007669"/>
    <property type="project" value="UniProtKB-KW"/>
</dbReference>
<protein>
    <recommendedName>
        <fullName evidence="3 7">Nuclease SbcCD subunit D</fullName>
    </recommendedName>
</protein>
<dbReference type="InterPro" id="IPR026843">
    <property type="entry name" value="SbcD_C"/>
</dbReference>
<dbReference type="RefSeq" id="WP_151146823.1">
    <property type="nucleotide sequence ID" value="NZ_WAGX01000006.1"/>
</dbReference>
<dbReference type="GO" id="GO:0006310">
    <property type="term" value="P:DNA recombination"/>
    <property type="evidence" value="ECO:0007669"/>
    <property type="project" value="UniProtKB-KW"/>
</dbReference>
<keyword evidence="6 7" id="KW-0269">Exonuclease</keyword>
<keyword evidence="11" id="KW-1185">Reference proteome</keyword>
<evidence type="ECO:0000256" key="5">
    <source>
        <dbReference type="ARBA" id="ARBA00022801"/>
    </source>
</evidence>
<keyword evidence="7" id="KW-0255">Endonuclease</keyword>
<comment type="subunit">
    <text evidence="2 7">Heterodimer of SbcC and SbcD.</text>
</comment>
<keyword evidence="4 7" id="KW-0540">Nuclease</keyword>
<dbReference type="InterPro" id="IPR050535">
    <property type="entry name" value="DNA_Repair-Maintenance_Comp"/>
</dbReference>
<dbReference type="OrthoDB" id="9773856at2"/>
<dbReference type="SUPFAM" id="SSF56300">
    <property type="entry name" value="Metallo-dependent phosphatases"/>
    <property type="match status" value="1"/>
</dbReference>
<dbReference type="Proteomes" id="UP000461768">
    <property type="component" value="Unassembled WGS sequence"/>
</dbReference>
<sequence>MKLMHISDLHIGKRVNEFSMIEDQRFILEQMIEIAINEKVDGILIAGDIYDKSQPSSEAVLLLDYFLTSLTDLDIPVFVISGNHDSPERLNFGSKLLHKNKLYITSMFHGTLESFELTDEYGAIRIYLLPFLKPAMLRPFFAEPIDTYDEAIKKVIQTTSVDTSKRNILLAHQFIINGSIQPERSDSENISVGGLDQIDASAFKDFDYVALGHLHGPQKIGRDTIRYSGSPLKYSFSEVHQKKSVVVLEIKNKGEITTNLIPLTPKHDMRKIKGPIEELIALGKADAKGMYDYIYATLTNEEELYDAIGQLRAVYPNIMGLDYENSKTQTAATTSINYDLSALSIRSPLTLFSEFYKMQNNSELAKEQEELMEDIFLQSGENSL</sequence>
<dbReference type="PANTHER" id="PTHR30337">
    <property type="entry name" value="COMPONENT OF ATP-DEPENDENT DSDNA EXONUCLEASE"/>
    <property type="match status" value="1"/>
</dbReference>
<evidence type="ECO:0000259" key="9">
    <source>
        <dbReference type="Pfam" id="PF12320"/>
    </source>
</evidence>
<organism evidence="10 11">
    <name type="scientific">Candidatus Galacturonatibacter soehngenii</name>
    <dbReference type="NCBI Taxonomy" id="2307010"/>
    <lineage>
        <taxon>Bacteria</taxon>
        <taxon>Bacillati</taxon>
        <taxon>Bacillota</taxon>
        <taxon>Clostridia</taxon>
        <taxon>Lachnospirales</taxon>
        <taxon>Lachnospiraceae</taxon>
        <taxon>Candidatus Galacturonatibacter</taxon>
    </lineage>
</organism>
<dbReference type="NCBIfam" id="TIGR00619">
    <property type="entry name" value="sbcd"/>
    <property type="match status" value="1"/>
</dbReference>
<evidence type="ECO:0000259" key="8">
    <source>
        <dbReference type="Pfam" id="PF00149"/>
    </source>
</evidence>
<keyword evidence="5 7" id="KW-0378">Hydrolase</keyword>
<evidence type="ECO:0000256" key="3">
    <source>
        <dbReference type="ARBA" id="ARBA00013365"/>
    </source>
</evidence>
<reference evidence="10 11" key="2">
    <citation type="submission" date="2020-02" db="EMBL/GenBank/DDBJ databases">
        <title>Candidatus Galacturonibacter soehngenii shows hetero-acetogenic catabolism of galacturonic acid but lacks a canonical carbon monoxide dehydrogenase/acetyl-CoA synthase complex.</title>
        <authorList>
            <person name="Diender M."/>
            <person name="Stouten G.R."/>
            <person name="Petersen J.F."/>
            <person name="Nielsen P.H."/>
            <person name="Dueholm M.S."/>
            <person name="Pronk J.T."/>
            <person name="Van Loosdrecht M.C.M."/>
        </authorList>
    </citation>
    <scope>NUCLEOTIDE SEQUENCE [LARGE SCALE GENOMIC DNA]</scope>
    <source>
        <strain evidence="10">GalUA</strain>
    </source>
</reference>
<comment type="caution">
    <text evidence="10">The sequence shown here is derived from an EMBL/GenBank/DDBJ whole genome shotgun (WGS) entry which is preliminary data.</text>
</comment>
<comment type="similarity">
    <text evidence="1 7">Belongs to the SbcD family.</text>
</comment>
<keyword evidence="7" id="KW-0235">DNA replication</keyword>
<name>A0A7V7UFD3_9FIRM</name>
<evidence type="ECO:0000313" key="11">
    <source>
        <dbReference type="Proteomes" id="UP000461768"/>
    </source>
</evidence>
<feature type="domain" description="Calcineurin-like phosphoesterase" evidence="8">
    <location>
        <begin position="1"/>
        <end position="217"/>
    </location>
</feature>
<evidence type="ECO:0000256" key="1">
    <source>
        <dbReference type="ARBA" id="ARBA00010555"/>
    </source>
</evidence>
<dbReference type="InterPro" id="IPR004593">
    <property type="entry name" value="SbcD"/>
</dbReference>
<dbReference type="Pfam" id="PF00149">
    <property type="entry name" value="Metallophos"/>
    <property type="match status" value="1"/>
</dbReference>
<evidence type="ECO:0000256" key="7">
    <source>
        <dbReference type="RuleBase" id="RU363069"/>
    </source>
</evidence>
<gene>
    <name evidence="7" type="primary">sbcD</name>
    <name evidence="10" type="ORF">F7O84_14455</name>
</gene>
<dbReference type="GO" id="GO:0006260">
    <property type="term" value="P:DNA replication"/>
    <property type="evidence" value="ECO:0007669"/>
    <property type="project" value="UniProtKB-KW"/>
</dbReference>
<dbReference type="GO" id="GO:0008408">
    <property type="term" value="F:3'-5' exonuclease activity"/>
    <property type="evidence" value="ECO:0007669"/>
    <property type="project" value="InterPro"/>
</dbReference>
<dbReference type="InterPro" id="IPR004843">
    <property type="entry name" value="Calcineurin-like_PHP"/>
</dbReference>
<keyword evidence="7" id="KW-0233">DNA recombination</keyword>
<comment type="function">
    <text evidence="7">SbcCD cleaves DNA hairpin structures. These structures can inhibit DNA replication and are intermediates in certain DNA recombination reactions. The complex acts as a 3'-&gt;5' double strand exonuclease that can open hairpins. It also has a 5' single-strand endonuclease activity.</text>
</comment>
<evidence type="ECO:0000256" key="6">
    <source>
        <dbReference type="ARBA" id="ARBA00022839"/>
    </source>
</evidence>
<proteinExistence type="inferred from homology"/>
<evidence type="ECO:0000256" key="4">
    <source>
        <dbReference type="ARBA" id="ARBA00022722"/>
    </source>
</evidence>
<feature type="domain" description="Nuclease SbcCD subunit D C-terminal" evidence="9">
    <location>
        <begin position="266"/>
        <end position="359"/>
    </location>
</feature>
<dbReference type="Pfam" id="PF12320">
    <property type="entry name" value="SbcD_C"/>
    <property type="match status" value="1"/>
</dbReference>